<evidence type="ECO:0000313" key="1">
    <source>
        <dbReference type="EMBL" id="KKK62710.1"/>
    </source>
</evidence>
<protein>
    <submittedName>
        <fullName evidence="1">Uncharacterized protein</fullName>
    </submittedName>
</protein>
<gene>
    <name evidence="1" type="ORF">LCGC14_3001610</name>
</gene>
<reference evidence="1" key="1">
    <citation type="journal article" date="2015" name="Nature">
        <title>Complex archaea that bridge the gap between prokaryotes and eukaryotes.</title>
        <authorList>
            <person name="Spang A."/>
            <person name="Saw J.H."/>
            <person name="Jorgensen S.L."/>
            <person name="Zaremba-Niedzwiedzka K."/>
            <person name="Martijn J."/>
            <person name="Lind A.E."/>
            <person name="van Eijk R."/>
            <person name="Schleper C."/>
            <person name="Guy L."/>
            <person name="Ettema T.J."/>
        </authorList>
    </citation>
    <scope>NUCLEOTIDE SEQUENCE</scope>
</reference>
<dbReference type="EMBL" id="LAZR01061866">
    <property type="protein sequence ID" value="KKK62710.1"/>
    <property type="molecule type" value="Genomic_DNA"/>
</dbReference>
<organism evidence="1">
    <name type="scientific">marine sediment metagenome</name>
    <dbReference type="NCBI Taxonomy" id="412755"/>
    <lineage>
        <taxon>unclassified sequences</taxon>
        <taxon>metagenomes</taxon>
        <taxon>ecological metagenomes</taxon>
    </lineage>
</organism>
<comment type="caution">
    <text evidence="1">The sequence shown here is derived from an EMBL/GenBank/DDBJ whole genome shotgun (WGS) entry which is preliminary data.</text>
</comment>
<name>A0A0F8XNG1_9ZZZZ</name>
<dbReference type="AlphaFoldDB" id="A0A0F8XNG1"/>
<proteinExistence type="predicted"/>
<sequence length="139" mass="14416">MASPPNGYREGERDVRKYSVDADTADIKTADFLIEATAGFVKVAAAGDTPLGVAMQDVDSPSADGDVDILVDISPHTTYEYPPDAGSVTQALVGRTMDVGGAQTIDIDASTDDVIRCVGVDTIANTLLCQLIPTNAGVV</sequence>
<accession>A0A0F8XNG1</accession>